<protein>
    <submittedName>
        <fullName evidence="2">Uncharacterized protein</fullName>
    </submittedName>
</protein>
<dbReference type="HOGENOM" id="CLU_2766603_0_0_11"/>
<proteinExistence type="predicted"/>
<feature type="compositionally biased region" description="Pro residues" evidence="1">
    <location>
        <begin position="55"/>
        <end position="69"/>
    </location>
</feature>
<dbReference type="AlphaFoldDB" id="C6WBM9"/>
<feature type="region of interest" description="Disordered" evidence="1">
    <location>
        <begin position="47"/>
        <end position="69"/>
    </location>
</feature>
<dbReference type="OrthoDB" id="3542807at2"/>
<dbReference type="KEGG" id="ami:Amir_1648"/>
<evidence type="ECO:0000313" key="3">
    <source>
        <dbReference type="Proteomes" id="UP000002213"/>
    </source>
</evidence>
<dbReference type="Proteomes" id="UP000002213">
    <property type="component" value="Chromosome"/>
</dbReference>
<reference evidence="2 3" key="1">
    <citation type="journal article" date="2009" name="Stand. Genomic Sci.">
        <title>Complete genome sequence of Actinosynnema mirum type strain (101).</title>
        <authorList>
            <person name="Land M."/>
            <person name="Lapidus A."/>
            <person name="Mayilraj S."/>
            <person name="Chen F."/>
            <person name="Copeland A."/>
            <person name="Del Rio T.G."/>
            <person name="Nolan M."/>
            <person name="Lucas S."/>
            <person name="Tice H."/>
            <person name="Cheng J.F."/>
            <person name="Chertkov O."/>
            <person name="Bruce D."/>
            <person name="Goodwin L."/>
            <person name="Pitluck S."/>
            <person name="Rohde M."/>
            <person name="Goker M."/>
            <person name="Pati A."/>
            <person name="Ivanova N."/>
            <person name="Mavromatis K."/>
            <person name="Chen A."/>
            <person name="Palaniappan K."/>
            <person name="Hauser L."/>
            <person name="Chang Y.J."/>
            <person name="Jeffries C.C."/>
            <person name="Brettin T."/>
            <person name="Detter J.C."/>
            <person name="Han C."/>
            <person name="Chain P."/>
            <person name="Tindall B.J."/>
            <person name="Bristow J."/>
            <person name="Eisen J.A."/>
            <person name="Markowitz V."/>
            <person name="Hugenholtz P."/>
            <person name="Kyrpides N.C."/>
            <person name="Klenk H.P."/>
        </authorList>
    </citation>
    <scope>NUCLEOTIDE SEQUENCE [LARGE SCALE GENOMIC DNA]</scope>
    <source>
        <strain evidence="3">ATCC 29888 / DSM 43827 / JCM 3225 / NBRC 14064 / NCIMB 13271 / NRRL B-12336 / IMRU 3971 / 101</strain>
    </source>
</reference>
<name>C6WBM9_ACTMD</name>
<dbReference type="RefSeq" id="WP_015800486.1">
    <property type="nucleotide sequence ID" value="NC_013093.1"/>
</dbReference>
<dbReference type="EMBL" id="CP001630">
    <property type="protein sequence ID" value="ACU35597.1"/>
    <property type="molecule type" value="Genomic_DNA"/>
</dbReference>
<evidence type="ECO:0000256" key="1">
    <source>
        <dbReference type="SAM" id="MobiDB-lite"/>
    </source>
</evidence>
<organism evidence="2 3">
    <name type="scientific">Actinosynnema mirum (strain ATCC 29888 / DSM 43827 / JCM 3225 / NBRC 14064 / NCIMB 13271 / NRRL B-12336 / IMRU 3971 / 101)</name>
    <dbReference type="NCBI Taxonomy" id="446462"/>
    <lineage>
        <taxon>Bacteria</taxon>
        <taxon>Bacillati</taxon>
        <taxon>Actinomycetota</taxon>
        <taxon>Actinomycetes</taxon>
        <taxon>Pseudonocardiales</taxon>
        <taxon>Pseudonocardiaceae</taxon>
        <taxon>Actinosynnema</taxon>
    </lineage>
</organism>
<evidence type="ECO:0000313" key="2">
    <source>
        <dbReference type="EMBL" id="ACU35597.1"/>
    </source>
</evidence>
<gene>
    <name evidence="2" type="ordered locus">Amir_1648</name>
</gene>
<dbReference type="STRING" id="446462.Amir_1648"/>
<accession>C6WBM9</accession>
<keyword evidence="3" id="KW-1185">Reference proteome</keyword>
<sequence>MANQPRTPQRAVRVPDDRWEAAGEAATTLGLDRSAWINQALAWLVGEPGARRPTRPTPPVEQPEPPAAG</sequence>